<evidence type="ECO:0000313" key="1">
    <source>
        <dbReference type="EMBL" id="DAD99093.1"/>
    </source>
</evidence>
<organism evidence="1">
    <name type="scientific">Siphoviridae sp. ct4Ap70</name>
    <dbReference type="NCBI Taxonomy" id="2825328"/>
    <lineage>
        <taxon>Viruses</taxon>
        <taxon>Duplodnaviria</taxon>
        <taxon>Heunggongvirae</taxon>
        <taxon>Uroviricota</taxon>
        <taxon>Caudoviricetes</taxon>
    </lineage>
</organism>
<protein>
    <submittedName>
        <fullName evidence="1">Uncharacterized protein</fullName>
    </submittedName>
</protein>
<sequence>MTTRINQTTLCLCIDTPLIYPVATPQRTRTEIFSL</sequence>
<dbReference type="EMBL" id="BK015274">
    <property type="protein sequence ID" value="DAD99093.1"/>
    <property type="molecule type" value="Genomic_DNA"/>
</dbReference>
<accession>A0A8S5NWA4</accession>
<proteinExistence type="predicted"/>
<reference evidence="1" key="1">
    <citation type="journal article" date="2021" name="Proc. Natl. Acad. Sci. U.S.A.">
        <title>A Catalog of Tens of Thousands of Viruses from Human Metagenomes Reveals Hidden Associations with Chronic Diseases.</title>
        <authorList>
            <person name="Tisza M.J."/>
            <person name="Buck C.B."/>
        </authorList>
    </citation>
    <scope>NUCLEOTIDE SEQUENCE</scope>
    <source>
        <strain evidence="1">Ct4Ap70</strain>
    </source>
</reference>
<name>A0A8S5NWA4_9CAUD</name>